<keyword evidence="2" id="KW-0902">Two-component regulatory system</keyword>
<dbReference type="RefSeq" id="WP_321548437.1">
    <property type="nucleotide sequence ID" value="NZ_JAXIVS010000009.1"/>
</dbReference>
<comment type="caution">
    <text evidence="6">Lacks conserved residue(s) required for the propagation of feature annotation.</text>
</comment>
<dbReference type="Proteomes" id="UP001291309">
    <property type="component" value="Unassembled WGS sequence"/>
</dbReference>
<sequence length="434" mass="47577">MAARTHRATILEPTATASGLSPRGRRARRLRVLLVEPDARYQSLLGTGLAEAGFEVVVVPSAEDARAELAASQVLPHLVIAETELEGFDGFSFCTQLRAEARTAQLPVFLMASRREPFHAELAHSVGADDFLPKPVAAQDLVALARLKAGRRTGELSYEAHSARLPLTHIARALLTGARSGRVVLKDCDGFFAFREGKVVDASFQGARGVMAFRRLLSFGSGVYAAFFGPELHRGSLLMDLPYLSQQVLPALERFERLREVGVPLVARLAVDFPKLAEHLDALPEDVISLVRLFDGRRTVRTVLEECRFTEVVAFEAITRLFVLGVLVPASHVEERERVQDPQRLGSEAAEAWRAAFAAEERAADEREADEHEARLHEAAERQAAGTEPEAKVLAFPTPPSRRREEEPAEDAPAERFNLASGAESTSPRTADKV</sequence>
<evidence type="ECO:0000256" key="1">
    <source>
        <dbReference type="ARBA" id="ARBA00022553"/>
    </source>
</evidence>
<evidence type="ECO:0000259" key="8">
    <source>
        <dbReference type="PROSITE" id="PS50110"/>
    </source>
</evidence>
<evidence type="ECO:0000256" key="3">
    <source>
        <dbReference type="ARBA" id="ARBA00023015"/>
    </source>
</evidence>
<dbReference type="SUPFAM" id="SSF52172">
    <property type="entry name" value="CheY-like"/>
    <property type="match status" value="1"/>
</dbReference>
<evidence type="ECO:0000256" key="5">
    <source>
        <dbReference type="ARBA" id="ARBA00023163"/>
    </source>
</evidence>
<dbReference type="InterPro" id="IPR039420">
    <property type="entry name" value="WalR-like"/>
</dbReference>
<comment type="caution">
    <text evidence="9">The sequence shown here is derived from an EMBL/GenBank/DDBJ whole genome shotgun (WGS) entry which is preliminary data.</text>
</comment>
<dbReference type="EMBL" id="JAXIVS010000009">
    <property type="protein sequence ID" value="MDY7229714.1"/>
    <property type="molecule type" value="Genomic_DNA"/>
</dbReference>
<dbReference type="SMART" id="SM00448">
    <property type="entry name" value="REC"/>
    <property type="match status" value="1"/>
</dbReference>
<keyword evidence="1" id="KW-0597">Phosphoprotein</keyword>
<dbReference type="InterPro" id="IPR011006">
    <property type="entry name" value="CheY-like_superfamily"/>
</dbReference>
<dbReference type="PROSITE" id="PS50110">
    <property type="entry name" value="RESPONSE_REGULATORY"/>
    <property type="match status" value="1"/>
</dbReference>
<evidence type="ECO:0000256" key="4">
    <source>
        <dbReference type="ARBA" id="ARBA00023125"/>
    </source>
</evidence>
<accession>A0ABU5H8B3</accession>
<proteinExistence type="predicted"/>
<feature type="domain" description="Response regulatory" evidence="8">
    <location>
        <begin position="31"/>
        <end position="149"/>
    </location>
</feature>
<dbReference type="PANTHER" id="PTHR48111">
    <property type="entry name" value="REGULATOR OF RPOS"/>
    <property type="match status" value="1"/>
</dbReference>
<evidence type="ECO:0000256" key="6">
    <source>
        <dbReference type="PROSITE-ProRule" id="PRU00169"/>
    </source>
</evidence>
<dbReference type="PANTHER" id="PTHR48111:SF1">
    <property type="entry name" value="TWO-COMPONENT RESPONSE REGULATOR ORR33"/>
    <property type="match status" value="1"/>
</dbReference>
<protein>
    <submittedName>
        <fullName evidence="9">Response regulator</fullName>
    </submittedName>
</protein>
<evidence type="ECO:0000313" key="9">
    <source>
        <dbReference type="EMBL" id="MDY7229714.1"/>
    </source>
</evidence>
<evidence type="ECO:0000313" key="10">
    <source>
        <dbReference type="Proteomes" id="UP001291309"/>
    </source>
</evidence>
<keyword evidence="4" id="KW-0238">DNA-binding</keyword>
<dbReference type="Gene3D" id="3.40.50.2300">
    <property type="match status" value="1"/>
</dbReference>
<dbReference type="InterPro" id="IPR001789">
    <property type="entry name" value="Sig_transdc_resp-reg_receiver"/>
</dbReference>
<organism evidence="9 10">
    <name type="scientific">Hyalangium rubrum</name>
    <dbReference type="NCBI Taxonomy" id="3103134"/>
    <lineage>
        <taxon>Bacteria</taxon>
        <taxon>Pseudomonadati</taxon>
        <taxon>Myxococcota</taxon>
        <taxon>Myxococcia</taxon>
        <taxon>Myxococcales</taxon>
        <taxon>Cystobacterineae</taxon>
        <taxon>Archangiaceae</taxon>
        <taxon>Hyalangium</taxon>
    </lineage>
</organism>
<feature type="compositionally biased region" description="Polar residues" evidence="7">
    <location>
        <begin position="423"/>
        <end position="434"/>
    </location>
</feature>
<dbReference type="Pfam" id="PF00072">
    <property type="entry name" value="Response_reg"/>
    <property type="match status" value="1"/>
</dbReference>
<evidence type="ECO:0000256" key="7">
    <source>
        <dbReference type="SAM" id="MobiDB-lite"/>
    </source>
</evidence>
<keyword evidence="3" id="KW-0805">Transcription regulation</keyword>
<evidence type="ECO:0000256" key="2">
    <source>
        <dbReference type="ARBA" id="ARBA00023012"/>
    </source>
</evidence>
<gene>
    <name evidence="9" type="ORF">SYV04_25195</name>
</gene>
<reference evidence="9 10" key="1">
    <citation type="submission" date="2023-12" db="EMBL/GenBank/DDBJ databases">
        <title>the genome sequence of Hyalangium sp. s54d21.</title>
        <authorList>
            <person name="Zhang X."/>
        </authorList>
    </citation>
    <scope>NUCLEOTIDE SEQUENCE [LARGE SCALE GENOMIC DNA]</scope>
    <source>
        <strain evidence="10">s54d21</strain>
    </source>
</reference>
<keyword evidence="10" id="KW-1185">Reference proteome</keyword>
<feature type="compositionally biased region" description="Basic and acidic residues" evidence="7">
    <location>
        <begin position="360"/>
        <end position="381"/>
    </location>
</feature>
<name>A0ABU5H8B3_9BACT</name>
<keyword evidence="5" id="KW-0804">Transcription</keyword>
<feature type="region of interest" description="Disordered" evidence="7">
    <location>
        <begin position="360"/>
        <end position="434"/>
    </location>
</feature>